<sequence>MPDTVSSSLMLLALLVLGFTSCRRIRWSSPLRSLPPSNACDTDTFACRSNSPSSRRHTSTASVVFPSPPNPTMDNALSFMSRSSKRTSFTLSAKSVTWSSMPTNWSGSLTDRSACADAEAPVAGVKAPEMRSSLRSTPYRTLRSLTVMIRAWRSWILEARARRKRSLSSCSLPRLTRCFARLKGVPSLSGRGVRWTRSRKSSMKSSES</sequence>
<reference evidence="3" key="1">
    <citation type="submission" date="2014-09" db="EMBL/GenBank/DDBJ databases">
        <authorList>
            <person name="Magalhaes I.L.F."/>
            <person name="Oliveira U."/>
            <person name="Santos F.R."/>
            <person name="Vidigal T.H.D.A."/>
            <person name="Brescovit A.D."/>
            <person name="Santos A.J."/>
        </authorList>
    </citation>
    <scope>NUCLEOTIDE SEQUENCE</scope>
    <source>
        <tissue evidence="3">Shoot tissue taken approximately 20 cm above the soil surface</tissue>
    </source>
</reference>
<keyword evidence="2" id="KW-0732">Signal</keyword>
<dbReference type="EMBL" id="GBRH01234671">
    <property type="protein sequence ID" value="JAD63224.1"/>
    <property type="molecule type" value="Transcribed_RNA"/>
</dbReference>
<evidence type="ECO:0000313" key="3">
    <source>
        <dbReference type="EMBL" id="JAD63224.1"/>
    </source>
</evidence>
<feature type="signal peptide" evidence="2">
    <location>
        <begin position="1"/>
        <end position="22"/>
    </location>
</feature>
<evidence type="ECO:0000256" key="2">
    <source>
        <dbReference type="SAM" id="SignalP"/>
    </source>
</evidence>
<proteinExistence type="predicted"/>
<organism evidence="3">
    <name type="scientific">Arundo donax</name>
    <name type="common">Giant reed</name>
    <name type="synonym">Donax arundinaceus</name>
    <dbReference type="NCBI Taxonomy" id="35708"/>
    <lineage>
        <taxon>Eukaryota</taxon>
        <taxon>Viridiplantae</taxon>
        <taxon>Streptophyta</taxon>
        <taxon>Embryophyta</taxon>
        <taxon>Tracheophyta</taxon>
        <taxon>Spermatophyta</taxon>
        <taxon>Magnoliopsida</taxon>
        <taxon>Liliopsida</taxon>
        <taxon>Poales</taxon>
        <taxon>Poaceae</taxon>
        <taxon>PACMAD clade</taxon>
        <taxon>Arundinoideae</taxon>
        <taxon>Arundineae</taxon>
        <taxon>Arundo</taxon>
    </lineage>
</organism>
<accession>A0A0A9BGY3</accession>
<evidence type="ECO:0008006" key="4">
    <source>
        <dbReference type="Google" id="ProtNLM"/>
    </source>
</evidence>
<protein>
    <recommendedName>
        <fullName evidence="4">Secreted protein</fullName>
    </recommendedName>
</protein>
<name>A0A0A9BGY3_ARUDO</name>
<feature type="chain" id="PRO_5002060482" description="Secreted protein" evidence="2">
    <location>
        <begin position="23"/>
        <end position="208"/>
    </location>
</feature>
<reference evidence="3" key="2">
    <citation type="journal article" date="2015" name="Data Brief">
        <title>Shoot transcriptome of the giant reed, Arundo donax.</title>
        <authorList>
            <person name="Barrero R.A."/>
            <person name="Guerrero F.D."/>
            <person name="Moolhuijzen P."/>
            <person name="Goolsby J.A."/>
            <person name="Tidwell J."/>
            <person name="Bellgard S.E."/>
            <person name="Bellgard M.I."/>
        </authorList>
    </citation>
    <scope>NUCLEOTIDE SEQUENCE</scope>
    <source>
        <tissue evidence="3">Shoot tissue taken approximately 20 cm above the soil surface</tissue>
    </source>
</reference>
<dbReference type="AlphaFoldDB" id="A0A0A9BGY3"/>
<evidence type="ECO:0000256" key="1">
    <source>
        <dbReference type="SAM" id="MobiDB-lite"/>
    </source>
</evidence>
<feature type="region of interest" description="Disordered" evidence="1">
    <location>
        <begin position="189"/>
        <end position="208"/>
    </location>
</feature>